<name>A0A2T1F6U3_9CYAN</name>
<dbReference type="AlphaFoldDB" id="A0A2T1F6U3"/>
<gene>
    <name evidence="1" type="ORF">C7B77_28055</name>
</gene>
<evidence type="ECO:0000313" key="1">
    <source>
        <dbReference type="EMBL" id="PSB40721.1"/>
    </source>
</evidence>
<evidence type="ECO:0000313" key="2">
    <source>
        <dbReference type="Proteomes" id="UP000238937"/>
    </source>
</evidence>
<dbReference type="EMBL" id="PVWO01000671">
    <property type="protein sequence ID" value="PSB40721.1"/>
    <property type="molecule type" value="Genomic_DNA"/>
</dbReference>
<organism evidence="1 2">
    <name type="scientific">Chamaesiphon polymorphus CCALA 037</name>
    <dbReference type="NCBI Taxonomy" id="2107692"/>
    <lineage>
        <taxon>Bacteria</taxon>
        <taxon>Bacillati</taxon>
        <taxon>Cyanobacteriota</taxon>
        <taxon>Cyanophyceae</taxon>
        <taxon>Gomontiellales</taxon>
        <taxon>Chamaesiphonaceae</taxon>
        <taxon>Chamaesiphon</taxon>
    </lineage>
</organism>
<comment type="caution">
    <text evidence="1">The sequence shown here is derived from an EMBL/GenBank/DDBJ whole genome shotgun (WGS) entry which is preliminary data.</text>
</comment>
<sequence>MLNNKAMANCESEPIDKHIEVYRLALTFNSFTSRPDYIEPFPSLHFSATNDRDLLRIETNTRASRSPPASYRRT</sequence>
<protein>
    <submittedName>
        <fullName evidence="1">Uncharacterized protein</fullName>
    </submittedName>
</protein>
<keyword evidence="2" id="KW-1185">Reference proteome</keyword>
<dbReference type="Proteomes" id="UP000238937">
    <property type="component" value="Unassembled WGS sequence"/>
</dbReference>
<proteinExistence type="predicted"/>
<reference evidence="1 2" key="1">
    <citation type="submission" date="2018-03" db="EMBL/GenBank/DDBJ databases">
        <title>The ancient ancestry and fast evolution of plastids.</title>
        <authorList>
            <person name="Moore K.R."/>
            <person name="Magnabosco C."/>
            <person name="Momper L."/>
            <person name="Gold D.A."/>
            <person name="Bosak T."/>
            <person name="Fournier G.P."/>
        </authorList>
    </citation>
    <scope>NUCLEOTIDE SEQUENCE [LARGE SCALE GENOMIC DNA]</scope>
    <source>
        <strain evidence="1 2">CCALA 037</strain>
    </source>
</reference>
<accession>A0A2T1F6U3</accession>